<reference evidence="2" key="1">
    <citation type="submission" date="2020-05" db="EMBL/GenBank/DDBJ databases">
        <authorList>
            <person name="Chiriac C."/>
            <person name="Salcher M."/>
            <person name="Ghai R."/>
            <person name="Kavagutti S V."/>
        </authorList>
    </citation>
    <scope>NUCLEOTIDE SEQUENCE</scope>
</reference>
<protein>
    <submittedName>
        <fullName evidence="2">Unannotated protein</fullName>
    </submittedName>
</protein>
<keyword evidence="1" id="KW-0472">Membrane</keyword>
<dbReference type="AlphaFoldDB" id="A0A6J6F616"/>
<gene>
    <name evidence="2" type="ORF">UFOPK1767_00498</name>
</gene>
<dbReference type="InterPro" id="IPR046550">
    <property type="entry name" value="DUF6704"/>
</dbReference>
<feature type="transmembrane region" description="Helical" evidence="1">
    <location>
        <begin position="12"/>
        <end position="34"/>
    </location>
</feature>
<dbReference type="EMBL" id="CAEZTZ010000048">
    <property type="protein sequence ID" value="CAB4583757.1"/>
    <property type="molecule type" value="Genomic_DNA"/>
</dbReference>
<sequence length="74" mass="7704">MNDPHDPGHGSSTAAWTGVTIMLIGATAGTLFFWFDQPLLVWASSSLLVIGPLVGSFMARAGYGVGGSKTKVNH</sequence>
<organism evidence="2">
    <name type="scientific">freshwater metagenome</name>
    <dbReference type="NCBI Taxonomy" id="449393"/>
    <lineage>
        <taxon>unclassified sequences</taxon>
        <taxon>metagenomes</taxon>
        <taxon>ecological metagenomes</taxon>
    </lineage>
</organism>
<dbReference type="NCBIfam" id="NF041681">
    <property type="entry name" value="HGxxPAAW"/>
    <property type="match status" value="1"/>
</dbReference>
<accession>A0A6J6F616</accession>
<keyword evidence="1" id="KW-1133">Transmembrane helix</keyword>
<name>A0A6J6F616_9ZZZZ</name>
<feature type="transmembrane region" description="Helical" evidence="1">
    <location>
        <begin position="40"/>
        <end position="59"/>
    </location>
</feature>
<proteinExistence type="predicted"/>
<keyword evidence="1" id="KW-0812">Transmembrane</keyword>
<evidence type="ECO:0000313" key="2">
    <source>
        <dbReference type="EMBL" id="CAB4583757.1"/>
    </source>
</evidence>
<evidence type="ECO:0000256" key="1">
    <source>
        <dbReference type="SAM" id="Phobius"/>
    </source>
</evidence>
<dbReference type="Pfam" id="PF20447">
    <property type="entry name" value="DUF6704"/>
    <property type="match status" value="1"/>
</dbReference>